<evidence type="ECO:0000313" key="6">
    <source>
        <dbReference type="EMBL" id="SOC06750.1"/>
    </source>
</evidence>
<keyword evidence="3" id="KW-0964">Secreted</keyword>
<keyword evidence="6" id="KW-0282">Flagellum</keyword>
<dbReference type="Gene3D" id="1.20.1330.10">
    <property type="entry name" value="f41 fragment of flagellin, N-terminal domain"/>
    <property type="match status" value="1"/>
</dbReference>
<accession>A0A285SH99</accession>
<evidence type="ECO:0000259" key="4">
    <source>
        <dbReference type="Pfam" id="PF00669"/>
    </source>
</evidence>
<evidence type="ECO:0000259" key="5">
    <source>
        <dbReference type="Pfam" id="PF00700"/>
    </source>
</evidence>
<dbReference type="PANTHER" id="PTHR42792">
    <property type="entry name" value="FLAGELLIN"/>
    <property type="match status" value="1"/>
</dbReference>
<dbReference type="Proteomes" id="UP000219111">
    <property type="component" value="Unassembled WGS sequence"/>
</dbReference>
<dbReference type="PANTHER" id="PTHR42792:SF2">
    <property type="entry name" value="FLAGELLIN"/>
    <property type="match status" value="1"/>
</dbReference>
<comment type="subcellular location">
    <subcellularLocation>
        <location evidence="3">Secreted</location>
    </subcellularLocation>
    <subcellularLocation>
        <location evidence="3">Bacterial flagellum</location>
    </subcellularLocation>
</comment>
<evidence type="ECO:0000256" key="3">
    <source>
        <dbReference type="RuleBase" id="RU362073"/>
    </source>
</evidence>
<keyword evidence="7" id="KW-1185">Reference proteome</keyword>
<reference evidence="7" key="1">
    <citation type="submission" date="2017-08" db="EMBL/GenBank/DDBJ databases">
        <authorList>
            <person name="Varghese N."/>
            <person name="Submissions S."/>
        </authorList>
    </citation>
    <scope>NUCLEOTIDE SEQUENCE [LARGE SCALE GENOMIC DNA]</scope>
    <source>
        <strain evidence="7">JA276</strain>
    </source>
</reference>
<dbReference type="GO" id="GO:0005198">
    <property type="term" value="F:structural molecule activity"/>
    <property type="evidence" value="ECO:0007669"/>
    <property type="project" value="UniProtKB-UniRule"/>
</dbReference>
<keyword evidence="2 3" id="KW-0975">Bacterial flagellum</keyword>
<dbReference type="AlphaFoldDB" id="A0A285SH99"/>
<feature type="domain" description="Flagellin N-terminal" evidence="4">
    <location>
        <begin position="4"/>
        <end position="135"/>
    </location>
</feature>
<keyword evidence="6" id="KW-0969">Cilium</keyword>
<keyword evidence="6" id="KW-0966">Cell projection</keyword>
<protein>
    <recommendedName>
        <fullName evidence="3">Flagellin</fullName>
    </recommendedName>
</protein>
<proteinExistence type="inferred from homology"/>
<comment type="similarity">
    <text evidence="1 3">Belongs to the bacterial flagellin family.</text>
</comment>
<name>A0A285SH99_9RHOB</name>
<dbReference type="GO" id="GO:0009288">
    <property type="term" value="C:bacterial-type flagellum"/>
    <property type="evidence" value="ECO:0007669"/>
    <property type="project" value="UniProtKB-SubCell"/>
</dbReference>
<dbReference type="Pfam" id="PF00700">
    <property type="entry name" value="Flagellin_C"/>
    <property type="match status" value="1"/>
</dbReference>
<evidence type="ECO:0000256" key="1">
    <source>
        <dbReference type="ARBA" id="ARBA00005709"/>
    </source>
</evidence>
<sequence>MSSILTNSSAMVALQTLKGINSNLAQTQSEISTGKSVSSAKDNSAIWAISKVMESDVAGFETLSTNLATGQSMVSVARTATESITDDLKSIKEKVVAAQDPSADTEKLQAEVDELVSMISSKISGAQFNGINLINSGASDQTIVGSLDRDSTTGAVSANTITVTAQNLGMSSVAATGTVDVGSTDANAATVGADGKSVGAVIDKNTQQDIKFAGLAEGDTVELTLGSQKFTYKVTEADTLGTSSTEDIVVGKLADMINSAGIDGVTAIYDQANAGELLIDNADLAGSGATLEDLQMSVTLRGDGSGDLAGLDGFQVTDAAALTTIEDMINVAVDAAAAFGAVESRLESQASFVSELSDALTSGIGSLVDADMEEASARLQALQTQQQLGIQALSIANQQPQSILSLFK</sequence>
<dbReference type="InterPro" id="IPR001492">
    <property type="entry name" value="Flagellin"/>
</dbReference>
<dbReference type="InterPro" id="IPR001029">
    <property type="entry name" value="Flagellin_N"/>
</dbReference>
<dbReference type="EMBL" id="OBMT01000005">
    <property type="protein sequence ID" value="SOC06750.1"/>
    <property type="molecule type" value="Genomic_DNA"/>
</dbReference>
<dbReference type="SUPFAM" id="SSF64518">
    <property type="entry name" value="Phase 1 flagellin"/>
    <property type="match status" value="1"/>
</dbReference>
<dbReference type="InterPro" id="IPR046358">
    <property type="entry name" value="Flagellin_C"/>
</dbReference>
<feature type="domain" description="Flagellin C-terminal" evidence="5">
    <location>
        <begin position="323"/>
        <end position="407"/>
    </location>
</feature>
<dbReference type="Pfam" id="PF00669">
    <property type="entry name" value="Flagellin_N"/>
    <property type="match status" value="1"/>
</dbReference>
<dbReference type="OrthoDB" id="8328560at2"/>
<gene>
    <name evidence="6" type="ORF">SAMN05877831_105117</name>
</gene>
<dbReference type="GO" id="GO:0005576">
    <property type="term" value="C:extracellular region"/>
    <property type="evidence" value="ECO:0007669"/>
    <property type="project" value="UniProtKB-SubCell"/>
</dbReference>
<dbReference type="RefSeq" id="WP_097069884.1">
    <property type="nucleotide sequence ID" value="NZ_OBMT01000005.1"/>
</dbReference>
<evidence type="ECO:0000256" key="2">
    <source>
        <dbReference type="ARBA" id="ARBA00023143"/>
    </source>
</evidence>
<evidence type="ECO:0000313" key="7">
    <source>
        <dbReference type="Proteomes" id="UP000219111"/>
    </source>
</evidence>
<comment type="function">
    <text evidence="3">Flagellin is the subunit protein which polymerizes to form the filaments of bacterial flagella.</text>
</comment>
<organism evidence="6 7">
    <name type="scientific">Rhodobacter maris</name>
    <dbReference type="NCBI Taxonomy" id="446682"/>
    <lineage>
        <taxon>Bacteria</taxon>
        <taxon>Pseudomonadati</taxon>
        <taxon>Pseudomonadota</taxon>
        <taxon>Alphaproteobacteria</taxon>
        <taxon>Rhodobacterales</taxon>
        <taxon>Rhodobacter group</taxon>
        <taxon>Rhodobacter</taxon>
    </lineage>
</organism>